<protein>
    <submittedName>
        <fullName evidence="1">Uncharacterized protein</fullName>
    </submittedName>
</protein>
<proteinExistence type="predicted"/>
<keyword evidence="2" id="KW-1185">Reference proteome</keyword>
<name>A2ELU1_TRIV3</name>
<evidence type="ECO:0000313" key="1">
    <source>
        <dbReference type="EMBL" id="EAY06369.1"/>
    </source>
</evidence>
<dbReference type="KEGG" id="tva:4764244"/>
<dbReference type="VEuPathDB" id="TrichDB:TVAG_151760"/>
<dbReference type="InParanoid" id="A2ELU1"/>
<sequence>MSDIWNRFFNGYSYTDHTSNSIIHDSSGNYHVNHVFFTNLNSQIIRFFGNDDSKLLISFCVFDSNNVHVRNGNIYQEKGQCVQYRICSYISTTNNYEYPHSYIRTTNNQEYKNYLIESTITLSDGKTGPIYQRWGGIKIENVNISYSEASTHYSVYFIYGVTRITASNSYSTFFNNTAKEYSCLYNYYSLTYINYCNILSNQCSKTFKDDNGIIHAFNRAVVTIEHCVISNNNGYNLFYAKNDCSIKVISCFIPSNDVIISANGQLSTSAIVDSLQFVNEHFNTILCYAPNPIKSITILLIELERTEYYYKADKYIKLSGNVRCEADSFTIYCQIEGQMINFLGDALILSENKYHANNNTYSFTANYELPDSLKEPNIYNLTIHAETNSEDSNVIYREFQFKRNTPKIEIIKQPTFPVYLNKTRIMKFILSVTDQDGEGNVTINHVLNNIGGKEPINIQINNQTDHHVPYDVSIPENFDVGNYNLRFTATDEHNLVSDINITVTFANMPTENINIVTFHKFYKR</sequence>
<dbReference type="EMBL" id="DS113425">
    <property type="protein sequence ID" value="EAY06369.1"/>
    <property type="molecule type" value="Genomic_DNA"/>
</dbReference>
<dbReference type="AlphaFoldDB" id="A2ELU1"/>
<dbReference type="RefSeq" id="XP_001318592.1">
    <property type="nucleotide sequence ID" value="XM_001318557.1"/>
</dbReference>
<accession>A2ELU1</accession>
<gene>
    <name evidence="1" type="ORF">TVAG_151760</name>
</gene>
<evidence type="ECO:0000313" key="2">
    <source>
        <dbReference type="Proteomes" id="UP000001542"/>
    </source>
</evidence>
<reference evidence="1" key="2">
    <citation type="journal article" date="2007" name="Science">
        <title>Draft genome sequence of the sexually transmitted pathogen Trichomonas vaginalis.</title>
        <authorList>
            <person name="Carlton J.M."/>
            <person name="Hirt R.P."/>
            <person name="Silva J.C."/>
            <person name="Delcher A.L."/>
            <person name="Schatz M."/>
            <person name="Zhao Q."/>
            <person name="Wortman J.R."/>
            <person name="Bidwell S.L."/>
            <person name="Alsmark U.C.M."/>
            <person name="Besteiro S."/>
            <person name="Sicheritz-Ponten T."/>
            <person name="Noel C.J."/>
            <person name="Dacks J.B."/>
            <person name="Foster P.G."/>
            <person name="Simillion C."/>
            <person name="Van de Peer Y."/>
            <person name="Miranda-Saavedra D."/>
            <person name="Barton G.J."/>
            <person name="Westrop G.D."/>
            <person name="Mueller S."/>
            <person name="Dessi D."/>
            <person name="Fiori P.L."/>
            <person name="Ren Q."/>
            <person name="Paulsen I."/>
            <person name="Zhang H."/>
            <person name="Bastida-Corcuera F.D."/>
            <person name="Simoes-Barbosa A."/>
            <person name="Brown M.T."/>
            <person name="Hayes R.D."/>
            <person name="Mukherjee M."/>
            <person name="Okumura C.Y."/>
            <person name="Schneider R."/>
            <person name="Smith A.J."/>
            <person name="Vanacova S."/>
            <person name="Villalvazo M."/>
            <person name="Haas B.J."/>
            <person name="Pertea M."/>
            <person name="Feldblyum T.V."/>
            <person name="Utterback T.R."/>
            <person name="Shu C.L."/>
            <person name="Osoegawa K."/>
            <person name="de Jong P.J."/>
            <person name="Hrdy I."/>
            <person name="Horvathova L."/>
            <person name="Zubacova Z."/>
            <person name="Dolezal P."/>
            <person name="Malik S.B."/>
            <person name="Logsdon J.M. Jr."/>
            <person name="Henze K."/>
            <person name="Gupta A."/>
            <person name="Wang C.C."/>
            <person name="Dunne R.L."/>
            <person name="Upcroft J.A."/>
            <person name="Upcroft P."/>
            <person name="White O."/>
            <person name="Salzberg S.L."/>
            <person name="Tang P."/>
            <person name="Chiu C.-H."/>
            <person name="Lee Y.-S."/>
            <person name="Embley T.M."/>
            <person name="Coombs G.H."/>
            <person name="Mottram J.C."/>
            <person name="Tachezy J."/>
            <person name="Fraser-Liggett C.M."/>
            <person name="Johnson P.J."/>
        </authorList>
    </citation>
    <scope>NUCLEOTIDE SEQUENCE [LARGE SCALE GENOMIC DNA]</scope>
    <source>
        <strain evidence="1">G3</strain>
    </source>
</reference>
<dbReference type="Proteomes" id="UP000001542">
    <property type="component" value="Unassembled WGS sequence"/>
</dbReference>
<organism evidence="1 2">
    <name type="scientific">Trichomonas vaginalis (strain ATCC PRA-98 / G3)</name>
    <dbReference type="NCBI Taxonomy" id="412133"/>
    <lineage>
        <taxon>Eukaryota</taxon>
        <taxon>Metamonada</taxon>
        <taxon>Parabasalia</taxon>
        <taxon>Trichomonadida</taxon>
        <taxon>Trichomonadidae</taxon>
        <taxon>Trichomonas</taxon>
    </lineage>
</organism>
<dbReference type="VEuPathDB" id="TrichDB:TVAGG3_0401010"/>
<reference evidence="1" key="1">
    <citation type="submission" date="2006-10" db="EMBL/GenBank/DDBJ databases">
        <authorList>
            <person name="Amadeo P."/>
            <person name="Zhao Q."/>
            <person name="Wortman J."/>
            <person name="Fraser-Liggett C."/>
            <person name="Carlton J."/>
        </authorList>
    </citation>
    <scope>NUCLEOTIDE SEQUENCE</scope>
    <source>
        <strain evidence="1">G3</strain>
    </source>
</reference>